<evidence type="ECO:0000313" key="1">
    <source>
        <dbReference type="EMBL" id="NJP91889.1"/>
    </source>
</evidence>
<gene>
    <name evidence="1" type="ORF">HCN51_20905</name>
</gene>
<protein>
    <submittedName>
        <fullName evidence="1">Nuclear transport factor 2 family protein</fullName>
    </submittedName>
</protein>
<keyword evidence="2" id="KW-1185">Reference proteome</keyword>
<dbReference type="Proteomes" id="UP000696294">
    <property type="component" value="Unassembled WGS sequence"/>
</dbReference>
<dbReference type="InterPro" id="IPR032710">
    <property type="entry name" value="NTF2-like_dom_sf"/>
</dbReference>
<sequence>MREGGVLGYQPSDEDLKSVEAWFAEYDALAEQGAIEQLADLAVFPMNLATDVPGGRAAVRQWTREEYVEAMGQAMGGGTAGLDLKSVRTPHFVSENLVVVETDATMTVDGRTESMSYVDLLVRTEDGWAFQTMVQGGWGHGWPVAKRG</sequence>
<comment type="caution">
    <text evidence="1">The sequence shown here is derived from an EMBL/GenBank/DDBJ whole genome shotgun (WGS) entry which is preliminary data.</text>
</comment>
<proteinExistence type="predicted"/>
<accession>A0ABX1B6G6</accession>
<organism evidence="1 2">
    <name type="scientific">Nonomuraea composti</name>
    <dbReference type="NCBI Taxonomy" id="2720023"/>
    <lineage>
        <taxon>Bacteria</taxon>
        <taxon>Bacillati</taxon>
        <taxon>Actinomycetota</taxon>
        <taxon>Actinomycetes</taxon>
        <taxon>Streptosporangiales</taxon>
        <taxon>Streptosporangiaceae</taxon>
        <taxon>Nonomuraea</taxon>
    </lineage>
</organism>
<evidence type="ECO:0000313" key="2">
    <source>
        <dbReference type="Proteomes" id="UP000696294"/>
    </source>
</evidence>
<dbReference type="Gene3D" id="3.10.450.50">
    <property type="match status" value="1"/>
</dbReference>
<reference evidence="1 2" key="1">
    <citation type="submission" date="2020-03" db="EMBL/GenBank/DDBJ databases">
        <title>WGS of actinomycetes isolated from Thailand.</title>
        <authorList>
            <person name="Thawai C."/>
        </authorList>
    </citation>
    <scope>NUCLEOTIDE SEQUENCE [LARGE SCALE GENOMIC DNA]</scope>
    <source>
        <strain evidence="1 2">FMUSA5-5</strain>
    </source>
</reference>
<dbReference type="EMBL" id="JAATEP010000014">
    <property type="protein sequence ID" value="NJP91889.1"/>
    <property type="molecule type" value="Genomic_DNA"/>
</dbReference>
<dbReference type="SUPFAM" id="SSF54427">
    <property type="entry name" value="NTF2-like"/>
    <property type="match status" value="1"/>
</dbReference>
<name>A0ABX1B6G6_9ACTN</name>